<evidence type="ECO:0000313" key="1">
    <source>
        <dbReference type="EMBL" id="GAA1210849.1"/>
    </source>
</evidence>
<sequence length="60" mass="6855">MTDPLTPKDLASELNVSAKQVREYLRSKYGTLPPFETRWQLSDAQASEIRAHFSESNKSQ</sequence>
<accession>A0ABP4G240</accession>
<dbReference type="RefSeq" id="WP_343923279.1">
    <property type="nucleotide sequence ID" value="NZ_BAAAKW010000017.1"/>
</dbReference>
<name>A0ABP4G240_9MICO</name>
<proteinExistence type="predicted"/>
<comment type="caution">
    <text evidence="1">The sequence shown here is derived from an EMBL/GenBank/DDBJ whole genome shotgun (WGS) entry which is preliminary data.</text>
</comment>
<dbReference type="Proteomes" id="UP001500943">
    <property type="component" value="Unassembled WGS sequence"/>
</dbReference>
<protein>
    <submittedName>
        <fullName evidence="1">Uncharacterized protein</fullName>
    </submittedName>
</protein>
<gene>
    <name evidence="1" type="ORF">GCM10009655_07390</name>
</gene>
<dbReference type="EMBL" id="BAAAKW010000017">
    <property type="protein sequence ID" value="GAA1210849.1"/>
    <property type="molecule type" value="Genomic_DNA"/>
</dbReference>
<evidence type="ECO:0000313" key="2">
    <source>
        <dbReference type="Proteomes" id="UP001500943"/>
    </source>
</evidence>
<reference evidence="2" key="1">
    <citation type="journal article" date="2019" name="Int. J. Syst. Evol. Microbiol.">
        <title>The Global Catalogue of Microorganisms (GCM) 10K type strain sequencing project: providing services to taxonomists for standard genome sequencing and annotation.</title>
        <authorList>
            <consortium name="The Broad Institute Genomics Platform"/>
            <consortium name="The Broad Institute Genome Sequencing Center for Infectious Disease"/>
            <person name="Wu L."/>
            <person name="Ma J."/>
        </authorList>
    </citation>
    <scope>NUCLEOTIDE SEQUENCE [LARGE SCALE GENOMIC DNA]</scope>
    <source>
        <strain evidence="2">JCM 12762</strain>
    </source>
</reference>
<keyword evidence="2" id="KW-1185">Reference proteome</keyword>
<organism evidence="1 2">
    <name type="scientific">Rhodoglobus aureus</name>
    <dbReference type="NCBI Taxonomy" id="191497"/>
    <lineage>
        <taxon>Bacteria</taxon>
        <taxon>Bacillati</taxon>
        <taxon>Actinomycetota</taxon>
        <taxon>Actinomycetes</taxon>
        <taxon>Micrococcales</taxon>
        <taxon>Microbacteriaceae</taxon>
        <taxon>Rhodoglobus</taxon>
    </lineage>
</organism>